<evidence type="ECO:0000259" key="8">
    <source>
        <dbReference type="PROSITE" id="PS50020"/>
    </source>
</evidence>
<dbReference type="SUPFAM" id="SSF48350">
    <property type="entry name" value="GTPase activation domain, GAP"/>
    <property type="match status" value="1"/>
</dbReference>
<dbReference type="InterPro" id="IPR001715">
    <property type="entry name" value="CH_dom"/>
</dbReference>
<feature type="compositionally biased region" description="Basic and acidic residues" evidence="6">
    <location>
        <begin position="1725"/>
        <end position="1738"/>
    </location>
</feature>
<evidence type="ECO:0000256" key="5">
    <source>
        <dbReference type="SAM" id="Coils"/>
    </source>
</evidence>
<organism evidence="11 12">
    <name type="scientific">Bagarius yarrelli</name>
    <name type="common">Goonch</name>
    <name type="synonym">Bagrus yarrelli</name>
    <dbReference type="NCBI Taxonomy" id="175774"/>
    <lineage>
        <taxon>Eukaryota</taxon>
        <taxon>Metazoa</taxon>
        <taxon>Chordata</taxon>
        <taxon>Craniata</taxon>
        <taxon>Vertebrata</taxon>
        <taxon>Euteleostomi</taxon>
        <taxon>Actinopterygii</taxon>
        <taxon>Neopterygii</taxon>
        <taxon>Teleostei</taxon>
        <taxon>Ostariophysi</taxon>
        <taxon>Siluriformes</taxon>
        <taxon>Sisoridae</taxon>
        <taxon>Sisorinae</taxon>
        <taxon>Bagarius</taxon>
    </lineage>
</organism>
<reference evidence="11 12" key="1">
    <citation type="journal article" date="2019" name="Genome Biol. Evol.">
        <title>Whole-Genome Sequencing of the Giant Devil Catfish, Bagarius yarrelli.</title>
        <authorList>
            <person name="Jiang W."/>
            <person name="Lv Y."/>
            <person name="Cheng L."/>
            <person name="Yang K."/>
            <person name="Chao B."/>
            <person name="Wang X."/>
            <person name="Li Y."/>
            <person name="Pan X."/>
            <person name="You X."/>
            <person name="Zhang Y."/>
            <person name="Yang J."/>
            <person name="Li J."/>
            <person name="Zhang X."/>
            <person name="Liu S."/>
            <person name="Sun C."/>
            <person name="Yang J."/>
            <person name="Shi Q."/>
        </authorList>
    </citation>
    <scope>NUCLEOTIDE SEQUENCE [LARGE SCALE GENOMIC DNA]</scope>
    <source>
        <strain evidence="11">JWS20170419001</strain>
        <tissue evidence="11">Muscle</tissue>
    </source>
</reference>
<evidence type="ECO:0000259" key="9">
    <source>
        <dbReference type="PROSITE" id="PS50021"/>
    </source>
</evidence>
<dbReference type="SMART" id="SM00033">
    <property type="entry name" value="CH"/>
    <property type="match status" value="1"/>
</dbReference>
<name>A0A556TPX3_BAGYA</name>
<evidence type="ECO:0000313" key="12">
    <source>
        <dbReference type="Proteomes" id="UP000319801"/>
    </source>
</evidence>
<dbReference type="InterPro" id="IPR000679">
    <property type="entry name" value="Znf_GATA"/>
</dbReference>
<dbReference type="GO" id="GO:0005096">
    <property type="term" value="F:GTPase activator activity"/>
    <property type="evidence" value="ECO:0007669"/>
    <property type="project" value="TreeGrafter"/>
</dbReference>
<dbReference type="PROSITE" id="PS00509">
    <property type="entry name" value="RAS_GTPASE_ACTIV_1"/>
    <property type="match status" value="1"/>
</dbReference>
<dbReference type="Pfam" id="PF00612">
    <property type="entry name" value="IQ"/>
    <property type="match status" value="3"/>
</dbReference>
<evidence type="ECO:0000259" key="10">
    <source>
        <dbReference type="PROSITE" id="PS50114"/>
    </source>
</evidence>
<dbReference type="Gene3D" id="2.20.70.10">
    <property type="match status" value="1"/>
</dbReference>
<dbReference type="Pfam" id="PF00616">
    <property type="entry name" value="RasGAP"/>
    <property type="match status" value="1"/>
</dbReference>
<dbReference type="PROSITE" id="PS50021">
    <property type="entry name" value="CH"/>
    <property type="match status" value="1"/>
</dbReference>
<dbReference type="GO" id="GO:0120025">
    <property type="term" value="C:plasma membrane bounded cell projection"/>
    <property type="evidence" value="ECO:0007669"/>
    <property type="project" value="UniProtKB-ARBA"/>
</dbReference>
<feature type="compositionally biased region" description="Polar residues" evidence="6">
    <location>
        <begin position="1896"/>
        <end position="1906"/>
    </location>
</feature>
<dbReference type="SUPFAM" id="SSF47576">
    <property type="entry name" value="Calponin-homology domain, CH-domain"/>
    <property type="match status" value="1"/>
</dbReference>
<dbReference type="PANTHER" id="PTHR14149:SF10">
    <property type="entry name" value="RAS GTPASE-ACTIVATING-LIKE PROTEIN IQGAP3"/>
    <property type="match status" value="1"/>
</dbReference>
<dbReference type="GO" id="GO:0008270">
    <property type="term" value="F:zinc ion binding"/>
    <property type="evidence" value="ECO:0007669"/>
    <property type="project" value="UniProtKB-KW"/>
</dbReference>
<dbReference type="Pfam" id="PF00320">
    <property type="entry name" value="GATA"/>
    <property type="match status" value="1"/>
</dbReference>
<dbReference type="OrthoDB" id="775356at2759"/>
<keyword evidence="2" id="KW-0677">Repeat</keyword>
<evidence type="ECO:0000256" key="3">
    <source>
        <dbReference type="ARBA" id="ARBA00022860"/>
    </source>
</evidence>
<dbReference type="Pfam" id="PF03836">
    <property type="entry name" value="RasGAP_C"/>
    <property type="match status" value="1"/>
</dbReference>
<dbReference type="SUPFAM" id="SSF143885">
    <property type="entry name" value="RGC domain-like"/>
    <property type="match status" value="1"/>
</dbReference>
<keyword evidence="4" id="KW-0479">Metal-binding</keyword>
<dbReference type="InterPro" id="IPR008936">
    <property type="entry name" value="Rho_GTPase_activation_prot"/>
</dbReference>
<evidence type="ECO:0000256" key="6">
    <source>
        <dbReference type="SAM" id="MobiDB-lite"/>
    </source>
</evidence>
<dbReference type="SMART" id="SM00323">
    <property type="entry name" value="RasGAP"/>
    <property type="match status" value="1"/>
</dbReference>
<dbReference type="Pfam" id="PF16563">
    <property type="entry name" value="P66_CC"/>
    <property type="match status" value="1"/>
</dbReference>
<comment type="caution">
    <text evidence="11">The sequence shown here is derived from an EMBL/GenBank/DDBJ whole genome shotgun (WGS) entry which is preliminary data.</text>
</comment>
<dbReference type="SMART" id="SM00015">
    <property type="entry name" value="IQ"/>
    <property type="match status" value="4"/>
</dbReference>
<evidence type="ECO:0000256" key="4">
    <source>
        <dbReference type="PROSITE-ProRule" id="PRU00094"/>
    </source>
</evidence>
<dbReference type="PROSITE" id="PS50018">
    <property type="entry name" value="RAS_GTPASE_ACTIV_2"/>
    <property type="match status" value="1"/>
</dbReference>
<dbReference type="Gene3D" id="1.10.506.10">
    <property type="entry name" value="GTPase Activation - p120gap, domain 1"/>
    <property type="match status" value="1"/>
</dbReference>
<dbReference type="PROSITE" id="PS50020">
    <property type="entry name" value="WW_DOMAIN_2"/>
    <property type="match status" value="1"/>
</dbReference>
<dbReference type="Gene3D" id="6.10.250.1650">
    <property type="match status" value="1"/>
</dbReference>
<dbReference type="GO" id="GO:0051015">
    <property type="term" value="F:actin filament binding"/>
    <property type="evidence" value="ECO:0007669"/>
    <property type="project" value="TreeGrafter"/>
</dbReference>
<dbReference type="Proteomes" id="UP000319801">
    <property type="component" value="Unassembled WGS sequence"/>
</dbReference>
<dbReference type="EMBL" id="VCAZ01000010">
    <property type="protein sequence ID" value="TSK34754.1"/>
    <property type="molecule type" value="Genomic_DNA"/>
</dbReference>
<sequence>MEACLNEELPPPTELEEALRNGVFLAKLGQCFAPKIVPLKKIYDLNQERYKAVGLQFRHTDNINHWRNALVEVGLPTIFYPETTDIYDKKNMPRTVYCIHALSLYLFRRGLAPQIQDLYGKVKFTDEEINNMKLELDKYGIQMPAFSKIGGILANELSVDEAAVHAAVIAINEAVERGCVADTAQSLRNPNAMLTNLQEQLMAVYQEMLRQARAHKAAKASAKANGTMEKDIYEEYLTQSEIQDSITKVNVRAAVERVDEAIDCGDALALLSALQNPNLSLRGLLRDNSDWYLEQLTSDREQKALDLGCVDPLERDELQEGISVANMEAQRSGAMMQAISKINEALRCGESRQTVRALMNPDALLPDVYPFAAELYQRELAPLQQQCPQGDLQQEELYVAVEMLSAVALVNQTLEAKDMGAFYATLVSSAAGLGDIDDSLMQRYFEELSELKKTGRKLLTWNELQNGVNSVNTAAQVEHDQILTIGLINQALSRGDPQKTMAALLLLSSGLKDVVPQNGKRYHDVLTRIRKHKAEMRRDPGAELWLADIQEGVCLANQDTQKALKMSLGLAAVNQAVKEGKASQTLRVMRLPEVALRSVVAECAAAYQTELSALLRAKNMEGENKSPWIRTKTSDGSSYYFHLQKLEGVWERPHGFVQNSIFLGHEEIQAVCKSVTVAHSREVQWKASEVMVVQLQAHARGFLLRQKLSERLHFLNTQLPAIITIQSHWRRCLQQRAYRKRLMYLYRNWRAVVKIQAWVKMWIARRRYQARLRYFRRHIGAIIKIQAFCRANRAREEYRMLVHSTTPPLSVVRKFAHLLELGDNDIRQEGELLRLREEVVRTIRSNRQLEADLDLMDLKIGLLVRNRVTLQEVVSHHKKLTKKNKEELSDMMDLDKHKGLKSLSKDKRERLEAYQHLFYLLQTQPSYLAQLIFLMPQNKSTRFMETVIFTLFNYGSDCREAYLLLQLFTVALRHEIKIKVDQPQEVVTGNPTVIKMLVSFYRHARGQNALRDILGPVVREVLQDRTLSIRIDPVEIYKSWVNQTESQTGHKSSLPYEVSAEQALSHPEVQQRLNIAITNLKTLTDRVLHAITSNLHKLPYGLRYTAKVLRDSLHEKFPQASEEELYKIVGNLVYYRYMNPAVVAPDGFDVMEFGVGSVLLPDQRRTLGSIARILQHSAAHKFFYGDSAHLRALNDYITHMHGKFRKFLKMVCDVPEPEERFNIDEYSEMVILNKPVIYISIGELINTHKLLLEHQDALCPELNDALLQLLRDLGKVPSVQALVGEGVINSSDPNLEQTLAQYSKMEVSLTLTNKFDIFKSSDETPDARGILLSTKQLIIDVIRAQPGDTLSEVLRSSVSQDQEVQHGWMMHRRAQRDAHTPEKMKRNQSLIADSNLTLEEKKRKIQRSLRRLEALGVLNPPDSETQILQLIAKDISHQRLHRQRRQAELVKLKDTLHSLHCKSSFQSEQIDSYSQYISTCLHNLTTSQKNGKKATESKGKKSKQLTLTYTAARLHEKGVLLEIEDLPITQFKNVIFDIMPSEEGGTFLVKARFLGVDMERFPLKYQDLLQLQYEGVAVMKMFDKAKVNVNLLIFLLNKKFFKKMDRMSEEALRLNLLKRGLEPAEERSRSHDDGLPKRLKMEGHEAMERLKMLALLKRKDLSGLESSSGTLGDLRASGASSHAALQNYTAYEEKMNGSLRTPAVSHPLIGRSGKENISDEPVDMSSKRSVVDRERHTSSPDVIVLSDNEASSPKGAVREEKVKPVNLDMFKGKSVAERQRVIKALRDELRLEEARLVLLKKLRQSQLQKENLTHKVSVVQSSSSSIHPSGHSSHSSNKLPIRSGHTHHSGDAQTLRAAQGQSVIRSAASASIPQMMMSQRVVAPSPGQLQGHRMTSKPSSMRTSTASINSTVNYQQASSQQVSHPQRSSSSSIYMNLAHMQAVGVAGMTGGVGVAGVTGGVGSSSSSSVQDVASSQAAAKLALRKQLEKTLLDIPLPKPPAPLLYFLPSAANSEFIYLLGLEEVVQSVLDSQGKLCGTSGHLEPFACAQCKTDFTPHWKQEKGGRILCETCMSSNKKKALKAEHTNRLKNAFVKALQQEQEIEQRLQQQVALSTSSTVSAASVSKAESMMRHHTIRQASSAQVAQSQLSVQRSVSAAGSGSARGVLSNFAQASQLALPGTMMGINSKHSSTSSSRSQHDSRHQLYGIPGVNLAYLSSGSVGGHKVSSLADRQREYLLDMIPPRSISQSITGQK</sequence>
<dbReference type="GO" id="GO:0043565">
    <property type="term" value="F:sequence-specific DNA binding"/>
    <property type="evidence" value="ECO:0007669"/>
    <property type="project" value="InterPro"/>
</dbReference>
<evidence type="ECO:0000256" key="2">
    <source>
        <dbReference type="ARBA" id="ARBA00022737"/>
    </source>
</evidence>
<dbReference type="Gene3D" id="1.20.5.190">
    <property type="match status" value="1"/>
</dbReference>
<dbReference type="InterPro" id="IPR036872">
    <property type="entry name" value="CH_dom_sf"/>
</dbReference>
<dbReference type="Gene3D" id="4.10.270.10">
    <property type="entry name" value="Myosin, subunit A"/>
    <property type="match status" value="1"/>
</dbReference>
<dbReference type="InterPro" id="IPR023152">
    <property type="entry name" value="RasGAP_CS"/>
</dbReference>
<keyword evidence="1" id="KW-0597">Phosphoprotein</keyword>
<dbReference type="GO" id="GO:0006355">
    <property type="term" value="P:regulation of DNA-templated transcription"/>
    <property type="evidence" value="ECO:0007669"/>
    <property type="project" value="InterPro"/>
</dbReference>
<feature type="region of interest" description="Disordered" evidence="6">
    <location>
        <begin position="1702"/>
        <end position="1738"/>
    </location>
</feature>
<feature type="domain" description="GATA-type" evidence="10">
    <location>
        <begin position="2041"/>
        <end position="2071"/>
    </location>
</feature>
<dbReference type="InterPro" id="IPR001936">
    <property type="entry name" value="RasGAP_dom"/>
</dbReference>
<feature type="region of interest" description="Disordered" evidence="6">
    <location>
        <begin position="1884"/>
        <end position="1906"/>
    </location>
</feature>
<keyword evidence="4" id="KW-0862">Zinc</keyword>
<dbReference type="GO" id="GO:0005938">
    <property type="term" value="C:cell cortex"/>
    <property type="evidence" value="ECO:0007669"/>
    <property type="project" value="TreeGrafter"/>
</dbReference>
<dbReference type="InterPro" id="IPR001202">
    <property type="entry name" value="WW_dom"/>
</dbReference>
<dbReference type="FunFam" id="1.10.418.10:FF:000013">
    <property type="entry name" value="IQ motif containing GTPase activating protein 1"/>
    <property type="match status" value="1"/>
</dbReference>
<dbReference type="Pfam" id="PF00307">
    <property type="entry name" value="CH"/>
    <property type="match status" value="1"/>
</dbReference>
<dbReference type="Gene3D" id="1.10.418.10">
    <property type="entry name" value="Calponin-like domain"/>
    <property type="match status" value="1"/>
</dbReference>
<feature type="domain" description="Calponin-homology (CH)" evidence="9">
    <location>
        <begin position="1"/>
        <end position="107"/>
    </location>
</feature>
<keyword evidence="5" id="KW-0175">Coiled coil</keyword>
<dbReference type="InterPro" id="IPR000048">
    <property type="entry name" value="IQ_motif_EF-hand-BS"/>
</dbReference>
<dbReference type="GO" id="GO:1903479">
    <property type="term" value="P:mitotic actomyosin contractile ring assembly actin filament organization"/>
    <property type="evidence" value="ECO:0007669"/>
    <property type="project" value="TreeGrafter"/>
</dbReference>
<feature type="compositionally biased region" description="Low complexity" evidence="6">
    <location>
        <begin position="1818"/>
        <end position="1836"/>
    </location>
</feature>
<dbReference type="PANTHER" id="PTHR14149">
    <property type="entry name" value="RAS GTPASE-ACTIVATING PROTEIN WITH IQ MOTIF"/>
    <property type="match status" value="1"/>
</dbReference>
<keyword evidence="3" id="KW-0112">Calmodulin-binding</keyword>
<keyword evidence="12" id="KW-1185">Reference proteome</keyword>
<dbReference type="FunFam" id="1.10.506.10:FF:000004">
    <property type="entry name" value="IQ motif containing GTPase activating protein 1"/>
    <property type="match status" value="1"/>
</dbReference>
<evidence type="ECO:0000313" key="11">
    <source>
        <dbReference type="EMBL" id="TSK34754.1"/>
    </source>
</evidence>
<dbReference type="InterPro" id="IPR000593">
    <property type="entry name" value="RasGAP_C"/>
</dbReference>
<dbReference type="GO" id="GO:0005516">
    <property type="term" value="F:calmodulin binding"/>
    <property type="evidence" value="ECO:0007669"/>
    <property type="project" value="UniProtKB-KW"/>
</dbReference>
<feature type="region of interest" description="Disordered" evidence="6">
    <location>
        <begin position="1818"/>
        <end position="1864"/>
    </location>
</feature>
<protein>
    <submittedName>
        <fullName evidence="11">Ras GTPase-activating-like protein IQGAP1</fullName>
    </submittedName>
</protein>
<feature type="domain" description="WW" evidence="8">
    <location>
        <begin position="622"/>
        <end position="655"/>
    </location>
</feature>
<proteinExistence type="predicted"/>
<keyword evidence="4" id="KW-0863">Zinc-finger</keyword>
<feature type="domain" description="Ras-GAP" evidence="7">
    <location>
        <begin position="959"/>
        <end position="1179"/>
    </location>
</feature>
<dbReference type="InterPro" id="IPR032346">
    <property type="entry name" value="P66_CC"/>
</dbReference>
<dbReference type="PROSITE" id="PS50096">
    <property type="entry name" value="IQ"/>
    <property type="match status" value="4"/>
</dbReference>
<evidence type="ECO:0000256" key="1">
    <source>
        <dbReference type="ARBA" id="ARBA00022553"/>
    </source>
</evidence>
<dbReference type="PROSITE" id="PS50114">
    <property type="entry name" value="GATA_ZN_FINGER_2"/>
    <property type="match status" value="1"/>
</dbReference>
<feature type="coiled-coil region" evidence="5">
    <location>
        <begin position="1775"/>
        <end position="1802"/>
    </location>
</feature>
<evidence type="ECO:0000259" key="7">
    <source>
        <dbReference type="PROSITE" id="PS50018"/>
    </source>
</evidence>
<accession>A0A556TPX3</accession>
<gene>
    <name evidence="11" type="ORF">Baya_4362</name>
</gene>